<keyword evidence="4" id="KW-1185">Reference proteome</keyword>
<organism evidence="3 4">
    <name type="scientific">Lunasporangiospora selenospora</name>
    <dbReference type="NCBI Taxonomy" id="979761"/>
    <lineage>
        <taxon>Eukaryota</taxon>
        <taxon>Fungi</taxon>
        <taxon>Fungi incertae sedis</taxon>
        <taxon>Mucoromycota</taxon>
        <taxon>Mortierellomycotina</taxon>
        <taxon>Mortierellomycetes</taxon>
        <taxon>Mortierellales</taxon>
        <taxon>Mortierellaceae</taxon>
        <taxon>Lunasporangiospora</taxon>
    </lineage>
</organism>
<dbReference type="OrthoDB" id="2441315at2759"/>
<feature type="coiled-coil region" evidence="1">
    <location>
        <begin position="95"/>
        <end position="155"/>
    </location>
</feature>
<dbReference type="AlphaFoldDB" id="A0A9P6KFW5"/>
<evidence type="ECO:0000256" key="1">
    <source>
        <dbReference type="SAM" id="Coils"/>
    </source>
</evidence>
<feature type="compositionally biased region" description="Basic residues" evidence="2">
    <location>
        <begin position="708"/>
        <end position="720"/>
    </location>
</feature>
<reference evidence="3" key="1">
    <citation type="journal article" date="2020" name="Fungal Divers.">
        <title>Resolving the Mortierellaceae phylogeny through synthesis of multi-gene phylogenetics and phylogenomics.</title>
        <authorList>
            <person name="Vandepol N."/>
            <person name="Liber J."/>
            <person name="Desiro A."/>
            <person name="Na H."/>
            <person name="Kennedy M."/>
            <person name="Barry K."/>
            <person name="Grigoriev I.V."/>
            <person name="Miller A.N."/>
            <person name="O'Donnell K."/>
            <person name="Stajich J.E."/>
            <person name="Bonito G."/>
        </authorList>
    </citation>
    <scope>NUCLEOTIDE SEQUENCE</scope>
    <source>
        <strain evidence="3">KOD1015</strain>
    </source>
</reference>
<gene>
    <name evidence="3" type="ORF">BGW38_009506</name>
</gene>
<proteinExistence type="predicted"/>
<dbReference type="EMBL" id="JAABOA010000703">
    <property type="protein sequence ID" value="KAF9583421.1"/>
    <property type="molecule type" value="Genomic_DNA"/>
</dbReference>
<protein>
    <submittedName>
        <fullName evidence="3">Uncharacterized protein</fullName>
    </submittedName>
</protein>
<evidence type="ECO:0000256" key="2">
    <source>
        <dbReference type="SAM" id="MobiDB-lite"/>
    </source>
</evidence>
<comment type="caution">
    <text evidence="3">The sequence shown here is derived from an EMBL/GenBank/DDBJ whole genome shotgun (WGS) entry which is preliminary data.</text>
</comment>
<feature type="region of interest" description="Disordered" evidence="2">
    <location>
        <begin position="58"/>
        <end position="79"/>
    </location>
</feature>
<feature type="region of interest" description="Disordered" evidence="2">
    <location>
        <begin position="469"/>
        <end position="498"/>
    </location>
</feature>
<feature type="compositionally biased region" description="Basic and acidic residues" evidence="2">
    <location>
        <begin position="697"/>
        <end position="707"/>
    </location>
</feature>
<evidence type="ECO:0000313" key="3">
    <source>
        <dbReference type="EMBL" id="KAF9583421.1"/>
    </source>
</evidence>
<feature type="compositionally biased region" description="Polar residues" evidence="2">
    <location>
        <begin position="470"/>
        <end position="487"/>
    </location>
</feature>
<feature type="region of interest" description="Disordered" evidence="2">
    <location>
        <begin position="640"/>
        <end position="722"/>
    </location>
</feature>
<name>A0A9P6KFW5_9FUNG</name>
<feature type="compositionally biased region" description="Low complexity" evidence="2">
    <location>
        <begin position="644"/>
        <end position="655"/>
    </location>
</feature>
<evidence type="ECO:0000313" key="4">
    <source>
        <dbReference type="Proteomes" id="UP000780801"/>
    </source>
</evidence>
<dbReference type="Proteomes" id="UP000780801">
    <property type="component" value="Unassembled WGS sequence"/>
</dbReference>
<accession>A0A9P6KFW5</accession>
<dbReference type="Gene3D" id="1.20.120.20">
    <property type="entry name" value="Apolipoprotein"/>
    <property type="match status" value="1"/>
</dbReference>
<sequence length="823" mass="92839">MGSQSVSTHTVKNDATTTIVARTTTIVTEHEEVVSEDADDYGGLEVVRKSFRDFWFPPRSGSSSDSEDEDESDSTGYGGLDGVMRRAHDYWKTLTQDAEASAKELVEKAKLARDEAAKDAQWAFFGFKNEARDRYEEAERKYREALAAAERVQTEAQEKARFKWFQVMDKTQQEVTERKDDLSETMHRKWDSFKAAVDSLAYNPPKYACSPTSQYWFSRQNPSADSGWDCREIWDHSRTGNRHHHRHLKALPKKDIPLERFHVILSDLWQQAAQKAKIAPSQTSFESTMKSVKEYYNGLLERAARRDHEAIEELKSMPDKIKSKLNEAKYFEEQTDAWLTTQWNAIVDGAGETKDSYERAFKKAVEGIKKSRTEAYNTLMTNLQKSVDSSKQTLQDTLRHAKDDVAADRARIQKAIHEASQSFTSTLKEAEAKIKTAPKHAYETAVDNFNRDTAQLRAKLEQLAEVARKSGSSLSRKASKTVSSAIHQASDYDKSLRDDASRQLDSAKSRYQAATDSARLGYEQATASMSSMWGAATPFSSLDRVHESYRQWLGDARASLFNEHQQRGSFGLGNGFSNGFGGNHEVTTVYGALAALYVLVLARQIWLHRGGMASSMAGGCWWAQRWPEWVSSWGGRYHLGTTTSGKSGRRQSQSSDGTETHHYNLRNHSHDDDDEHEGEVQAESSKRQDKHGKRRHRDEDEHAAEHQHSHRHNRHHRRRHGESDNSFGFILTKFTSLVPLTLAMHVAFELAGFTRVGLHALFAGLVTSQLLEFGCLSSVMEQLGIASNAREAFGCGREVGHTLGWIVFGLATTANVIQVLHED</sequence>
<keyword evidence="1" id="KW-0175">Coiled coil</keyword>